<dbReference type="EMBL" id="CADCVT010000487">
    <property type="protein sequence ID" value="CAA9537661.1"/>
    <property type="molecule type" value="Genomic_DNA"/>
</dbReference>
<feature type="non-terminal residue" evidence="1">
    <location>
        <position position="78"/>
    </location>
</feature>
<feature type="non-terminal residue" evidence="1">
    <location>
        <position position="1"/>
    </location>
</feature>
<sequence length="78" mass="8285">DRAERADGAAGRAGRAVAARAAARVGEDLAGGRAARAGGDRRQPDVLVERDHVRPVLRQPGHHPLADRALDLRPVRLV</sequence>
<evidence type="ECO:0000313" key="1">
    <source>
        <dbReference type="EMBL" id="CAA9537661.1"/>
    </source>
</evidence>
<gene>
    <name evidence="1" type="ORF">AVDCRST_MAG85-4285</name>
</gene>
<dbReference type="AlphaFoldDB" id="A0A6J4U474"/>
<proteinExistence type="predicted"/>
<protein>
    <submittedName>
        <fullName evidence="1">Uncharacterized protein</fullName>
    </submittedName>
</protein>
<organism evidence="1">
    <name type="scientific">uncultured Solirubrobacteraceae bacterium</name>
    <dbReference type="NCBI Taxonomy" id="1162706"/>
    <lineage>
        <taxon>Bacteria</taxon>
        <taxon>Bacillati</taxon>
        <taxon>Actinomycetota</taxon>
        <taxon>Thermoleophilia</taxon>
        <taxon>Solirubrobacterales</taxon>
        <taxon>Solirubrobacteraceae</taxon>
        <taxon>environmental samples</taxon>
    </lineage>
</organism>
<accession>A0A6J4U474</accession>
<name>A0A6J4U474_9ACTN</name>
<reference evidence="1" key="1">
    <citation type="submission" date="2020-02" db="EMBL/GenBank/DDBJ databases">
        <authorList>
            <person name="Meier V. D."/>
        </authorList>
    </citation>
    <scope>NUCLEOTIDE SEQUENCE</scope>
    <source>
        <strain evidence="1">AVDCRST_MAG85</strain>
    </source>
</reference>